<dbReference type="FunFam" id="3.30.1150.10:FF:000002">
    <property type="entry name" value="Energy transducer TonB"/>
    <property type="match status" value="1"/>
</dbReference>
<dbReference type="GO" id="GO:0015031">
    <property type="term" value="P:protein transport"/>
    <property type="evidence" value="ECO:0007669"/>
    <property type="project" value="UniProtKB-KW"/>
</dbReference>
<dbReference type="PANTHER" id="PTHR33446">
    <property type="entry name" value="PROTEIN TONB-RELATED"/>
    <property type="match status" value="1"/>
</dbReference>
<comment type="similarity">
    <text evidence="2">Belongs to the TonB family.</text>
</comment>
<keyword evidence="5" id="KW-0997">Cell inner membrane</keyword>
<feature type="transmembrane region" description="Helical" evidence="10">
    <location>
        <begin position="17"/>
        <end position="38"/>
    </location>
</feature>
<keyword evidence="7" id="KW-0653">Protein transport</keyword>
<comment type="subcellular location">
    <subcellularLocation>
        <location evidence="1">Cell inner membrane</location>
        <topology evidence="1">Single-pass membrane protein</topology>
        <orientation evidence="1">Periplasmic side</orientation>
    </subcellularLocation>
</comment>
<dbReference type="EMBL" id="MNQU01000235">
    <property type="protein sequence ID" value="OKZ32231.1"/>
    <property type="molecule type" value="Genomic_DNA"/>
</dbReference>
<name>A0A1Q6I025_BACUN</name>
<keyword evidence="9 10" id="KW-0472">Membrane</keyword>
<dbReference type="Gene3D" id="3.30.1150.10">
    <property type="match status" value="1"/>
</dbReference>
<proteinExistence type="inferred from homology"/>
<dbReference type="GO" id="GO:0015891">
    <property type="term" value="P:siderophore transport"/>
    <property type="evidence" value="ECO:0007669"/>
    <property type="project" value="InterPro"/>
</dbReference>
<evidence type="ECO:0000256" key="10">
    <source>
        <dbReference type="SAM" id="Phobius"/>
    </source>
</evidence>
<organism evidence="12 13">
    <name type="scientific">Bacteroides uniformis</name>
    <dbReference type="NCBI Taxonomy" id="820"/>
    <lineage>
        <taxon>Bacteria</taxon>
        <taxon>Pseudomonadati</taxon>
        <taxon>Bacteroidota</taxon>
        <taxon>Bacteroidia</taxon>
        <taxon>Bacteroidales</taxon>
        <taxon>Bacteroidaceae</taxon>
        <taxon>Bacteroides</taxon>
    </lineage>
</organism>
<accession>A0A1Q6I025</accession>
<dbReference type="GO" id="GO:0098797">
    <property type="term" value="C:plasma membrane protein complex"/>
    <property type="evidence" value="ECO:0007669"/>
    <property type="project" value="TreeGrafter"/>
</dbReference>
<dbReference type="PANTHER" id="PTHR33446:SF2">
    <property type="entry name" value="PROTEIN TONB"/>
    <property type="match status" value="1"/>
</dbReference>
<dbReference type="Proteomes" id="UP000186549">
    <property type="component" value="Unassembled WGS sequence"/>
</dbReference>
<evidence type="ECO:0000256" key="3">
    <source>
        <dbReference type="ARBA" id="ARBA00022448"/>
    </source>
</evidence>
<evidence type="ECO:0000256" key="4">
    <source>
        <dbReference type="ARBA" id="ARBA00022475"/>
    </source>
</evidence>
<protein>
    <recommendedName>
        <fullName evidence="11">TonB C-terminal domain-containing protein</fullName>
    </recommendedName>
</protein>
<evidence type="ECO:0000256" key="8">
    <source>
        <dbReference type="ARBA" id="ARBA00022989"/>
    </source>
</evidence>
<dbReference type="AlphaFoldDB" id="A0A1Q6I025"/>
<evidence type="ECO:0000256" key="6">
    <source>
        <dbReference type="ARBA" id="ARBA00022692"/>
    </source>
</evidence>
<dbReference type="GO" id="GO:0030288">
    <property type="term" value="C:outer membrane-bounded periplasmic space"/>
    <property type="evidence" value="ECO:0007669"/>
    <property type="project" value="InterPro"/>
</dbReference>
<dbReference type="Pfam" id="PF03544">
    <property type="entry name" value="TonB_C"/>
    <property type="match status" value="1"/>
</dbReference>
<dbReference type="PROSITE" id="PS52015">
    <property type="entry name" value="TONB_CTD"/>
    <property type="match status" value="1"/>
</dbReference>
<sequence>MHEPDESSVRPSGGNRWWIYAAVAVGAAAIAGALVFFLKKDDGYRSAEVAEEAVEYADVVAEECVPVEEYAEEYEEICEEEAAAPAEVPVVENETSAAEEAPEEIVGAVDFEPDNRNDAREQAREVVEERIHQAFDEDKVFTSVEQMAQFPGGEAALMLWVANHINYPATAQENGVQGRVVVQFVVKKDGSIGDVKVVRSKDPDLDREAVRVVKTFPNFIPGKMNGQPVNVWYTLPVSFKLQGN</sequence>
<feature type="domain" description="TonB C-terminal" evidence="11">
    <location>
        <begin position="152"/>
        <end position="244"/>
    </location>
</feature>
<keyword evidence="6 10" id="KW-0812">Transmembrane</keyword>
<dbReference type="SUPFAM" id="SSF74653">
    <property type="entry name" value="TolA/TonB C-terminal domain"/>
    <property type="match status" value="1"/>
</dbReference>
<evidence type="ECO:0000313" key="12">
    <source>
        <dbReference type="EMBL" id="OKZ32231.1"/>
    </source>
</evidence>
<keyword evidence="8 10" id="KW-1133">Transmembrane helix</keyword>
<reference evidence="12 13" key="1">
    <citation type="journal article" date="2016" name="Nat. Biotechnol.">
        <title>Measurement of bacterial replication rates in microbial communities.</title>
        <authorList>
            <person name="Brown C.T."/>
            <person name="Olm M.R."/>
            <person name="Thomas B.C."/>
            <person name="Banfield J.F."/>
        </authorList>
    </citation>
    <scope>NUCLEOTIDE SEQUENCE [LARGE SCALE GENOMIC DNA]</scope>
    <source>
        <strain evidence="12">45_41</strain>
    </source>
</reference>
<keyword evidence="3" id="KW-0813">Transport</keyword>
<dbReference type="InterPro" id="IPR003538">
    <property type="entry name" value="TonB"/>
</dbReference>
<dbReference type="InterPro" id="IPR037682">
    <property type="entry name" value="TonB_C"/>
</dbReference>
<evidence type="ECO:0000256" key="5">
    <source>
        <dbReference type="ARBA" id="ARBA00022519"/>
    </source>
</evidence>
<evidence type="ECO:0000256" key="2">
    <source>
        <dbReference type="ARBA" id="ARBA00006555"/>
    </source>
</evidence>
<evidence type="ECO:0000256" key="9">
    <source>
        <dbReference type="ARBA" id="ARBA00023136"/>
    </source>
</evidence>
<evidence type="ECO:0000256" key="1">
    <source>
        <dbReference type="ARBA" id="ARBA00004383"/>
    </source>
</evidence>
<dbReference type="PRINTS" id="PR01374">
    <property type="entry name" value="TONBPROTEIN"/>
</dbReference>
<dbReference type="InterPro" id="IPR051045">
    <property type="entry name" value="TonB-dependent_transducer"/>
</dbReference>
<evidence type="ECO:0000313" key="13">
    <source>
        <dbReference type="Proteomes" id="UP000186549"/>
    </source>
</evidence>
<evidence type="ECO:0000259" key="11">
    <source>
        <dbReference type="PROSITE" id="PS52015"/>
    </source>
</evidence>
<evidence type="ECO:0000256" key="7">
    <source>
        <dbReference type="ARBA" id="ARBA00022927"/>
    </source>
</evidence>
<keyword evidence="4" id="KW-1003">Cell membrane</keyword>
<dbReference type="GO" id="GO:0031992">
    <property type="term" value="F:energy transducer activity"/>
    <property type="evidence" value="ECO:0007669"/>
    <property type="project" value="InterPro"/>
</dbReference>
<gene>
    <name evidence="12" type="ORF">BHV79_11135</name>
</gene>
<dbReference type="NCBIfam" id="TIGR01352">
    <property type="entry name" value="tonB_Cterm"/>
    <property type="match status" value="1"/>
</dbReference>
<comment type="caution">
    <text evidence="12">The sequence shown here is derived from an EMBL/GenBank/DDBJ whole genome shotgun (WGS) entry which is preliminary data.</text>
</comment>
<dbReference type="InterPro" id="IPR006260">
    <property type="entry name" value="TonB/TolA_C"/>
</dbReference>
<dbReference type="GO" id="GO:0055085">
    <property type="term" value="P:transmembrane transport"/>
    <property type="evidence" value="ECO:0007669"/>
    <property type="project" value="InterPro"/>
</dbReference>